<protein>
    <submittedName>
        <fullName evidence="6">MurR/RpiR family transcriptional regulator</fullName>
    </submittedName>
</protein>
<evidence type="ECO:0000313" key="6">
    <source>
        <dbReference type="EMBL" id="QSX08904.1"/>
    </source>
</evidence>
<dbReference type="InterPro" id="IPR047640">
    <property type="entry name" value="RpiR-like"/>
</dbReference>
<dbReference type="GO" id="GO:0003677">
    <property type="term" value="F:DNA binding"/>
    <property type="evidence" value="ECO:0007669"/>
    <property type="project" value="UniProtKB-KW"/>
</dbReference>
<dbReference type="PROSITE" id="PS51071">
    <property type="entry name" value="HTH_RPIR"/>
    <property type="match status" value="1"/>
</dbReference>
<dbReference type="SUPFAM" id="SSF46689">
    <property type="entry name" value="Homeodomain-like"/>
    <property type="match status" value="1"/>
</dbReference>
<keyword evidence="3" id="KW-0804">Transcription</keyword>
<dbReference type="InterPro" id="IPR001347">
    <property type="entry name" value="SIS_dom"/>
</dbReference>
<dbReference type="InterPro" id="IPR036388">
    <property type="entry name" value="WH-like_DNA-bd_sf"/>
</dbReference>
<feature type="domain" description="SIS" evidence="5">
    <location>
        <begin position="128"/>
        <end position="266"/>
    </location>
</feature>
<feature type="domain" description="HTH rpiR-type" evidence="4">
    <location>
        <begin position="7"/>
        <end position="83"/>
    </location>
</feature>
<dbReference type="InterPro" id="IPR009057">
    <property type="entry name" value="Homeodomain-like_sf"/>
</dbReference>
<dbReference type="GO" id="GO:0003700">
    <property type="term" value="F:DNA-binding transcription factor activity"/>
    <property type="evidence" value="ECO:0007669"/>
    <property type="project" value="InterPro"/>
</dbReference>
<dbReference type="SUPFAM" id="SSF53697">
    <property type="entry name" value="SIS domain"/>
    <property type="match status" value="1"/>
</dbReference>
<name>A0A975AIQ1_9FIRM</name>
<dbReference type="KEGG" id="alka:J0B03_02155"/>
<gene>
    <name evidence="6" type="ORF">J0B03_02155</name>
</gene>
<evidence type="ECO:0000259" key="4">
    <source>
        <dbReference type="PROSITE" id="PS51071"/>
    </source>
</evidence>
<dbReference type="GO" id="GO:0097367">
    <property type="term" value="F:carbohydrate derivative binding"/>
    <property type="evidence" value="ECO:0007669"/>
    <property type="project" value="InterPro"/>
</dbReference>
<dbReference type="EMBL" id="CP071444">
    <property type="protein sequence ID" value="QSX08904.1"/>
    <property type="molecule type" value="Genomic_DNA"/>
</dbReference>
<proteinExistence type="predicted"/>
<dbReference type="InterPro" id="IPR046348">
    <property type="entry name" value="SIS_dom_sf"/>
</dbReference>
<evidence type="ECO:0000256" key="2">
    <source>
        <dbReference type="ARBA" id="ARBA00023125"/>
    </source>
</evidence>
<evidence type="ECO:0000259" key="5">
    <source>
        <dbReference type="PROSITE" id="PS51464"/>
    </source>
</evidence>
<dbReference type="AlphaFoldDB" id="A0A975AIQ1"/>
<dbReference type="Gene3D" id="1.10.10.10">
    <property type="entry name" value="Winged helix-like DNA-binding domain superfamily/Winged helix DNA-binding domain"/>
    <property type="match status" value="1"/>
</dbReference>
<dbReference type="CDD" id="cd05013">
    <property type="entry name" value="SIS_RpiR"/>
    <property type="match status" value="1"/>
</dbReference>
<dbReference type="InterPro" id="IPR035472">
    <property type="entry name" value="RpiR-like_SIS"/>
</dbReference>
<accession>A0A975AIQ1</accession>
<keyword evidence="1" id="KW-0805">Transcription regulation</keyword>
<keyword evidence="7" id="KW-1185">Reference proteome</keyword>
<evidence type="ECO:0000256" key="3">
    <source>
        <dbReference type="ARBA" id="ARBA00023163"/>
    </source>
</evidence>
<keyword evidence="2" id="KW-0238">DNA-binding</keyword>
<dbReference type="Gene3D" id="3.40.50.10490">
    <property type="entry name" value="Glucose-6-phosphate isomerase like protein, domain 1"/>
    <property type="match status" value="1"/>
</dbReference>
<dbReference type="PANTHER" id="PTHR30514:SF18">
    <property type="entry name" value="RPIR-FAMILY TRANSCRIPTIONAL REGULATOR"/>
    <property type="match status" value="1"/>
</dbReference>
<organism evidence="6 7">
    <name type="scientific">Alkalibacter rhizosphaerae</name>
    <dbReference type="NCBI Taxonomy" id="2815577"/>
    <lineage>
        <taxon>Bacteria</taxon>
        <taxon>Bacillati</taxon>
        <taxon>Bacillota</taxon>
        <taxon>Clostridia</taxon>
        <taxon>Eubacteriales</taxon>
        <taxon>Eubacteriaceae</taxon>
        <taxon>Alkalibacter</taxon>
    </lineage>
</organism>
<dbReference type="Pfam" id="PF01418">
    <property type="entry name" value="HTH_6"/>
    <property type="match status" value="1"/>
</dbReference>
<dbReference type="Pfam" id="PF01380">
    <property type="entry name" value="SIS"/>
    <property type="match status" value="1"/>
</dbReference>
<dbReference type="PANTHER" id="PTHR30514">
    <property type="entry name" value="GLUCOKINASE"/>
    <property type="match status" value="1"/>
</dbReference>
<dbReference type="GO" id="GO:1901135">
    <property type="term" value="P:carbohydrate derivative metabolic process"/>
    <property type="evidence" value="ECO:0007669"/>
    <property type="project" value="InterPro"/>
</dbReference>
<evidence type="ECO:0000313" key="7">
    <source>
        <dbReference type="Proteomes" id="UP000663499"/>
    </source>
</evidence>
<dbReference type="Proteomes" id="UP000663499">
    <property type="component" value="Chromosome"/>
</dbReference>
<dbReference type="InterPro" id="IPR000281">
    <property type="entry name" value="HTH_RpiR"/>
</dbReference>
<sequence length="301" mass="33846">MMERKANDLLNRIQFMYPDLSKSQRLLADYILENYEKAAYMTGASLAEQAGISEPTVVRFAHVLGYEGYPPFKKALQNVLKVKLTTTQRIEMFSDFETGSIVKKAITADMDNLKSTLMELSMEQFEQGVEWITDANRIFVAGFRTSALLSNYLGYYLDMIAGNVVVLDHGLGDVYEKLVKVEPGDVFIGISFPRYSAKTKEIAAYVRKKGGKIIAITDNERSPLGQAADLVLVARSNIMAFVDSITAPMGLINGLIISVGYRNRKKTSLIFDELEQVWADHEVFQNDRNEQEEEDEGAIHE</sequence>
<reference evidence="6" key="1">
    <citation type="submission" date="2021-03" db="EMBL/GenBank/DDBJ databases">
        <title>Alkalibacter marinus sp. nov., isolated from tidal flat sediment.</title>
        <authorList>
            <person name="Namirimu T."/>
            <person name="Yang J.-A."/>
            <person name="Yang S.-H."/>
            <person name="Kim Y.-J."/>
            <person name="Kwon K.K."/>
        </authorList>
    </citation>
    <scope>NUCLEOTIDE SEQUENCE</scope>
    <source>
        <strain evidence="6">ES005</strain>
    </source>
</reference>
<evidence type="ECO:0000256" key="1">
    <source>
        <dbReference type="ARBA" id="ARBA00023015"/>
    </source>
</evidence>
<dbReference type="RefSeq" id="WP_207300245.1">
    <property type="nucleotide sequence ID" value="NZ_CP071444.1"/>
</dbReference>
<dbReference type="PROSITE" id="PS51464">
    <property type="entry name" value="SIS"/>
    <property type="match status" value="1"/>
</dbReference>